<proteinExistence type="predicted"/>
<keyword evidence="2" id="KW-1185">Reference proteome</keyword>
<gene>
    <name evidence="1" type="ORF">T458_07785</name>
</gene>
<evidence type="ECO:0000313" key="2">
    <source>
        <dbReference type="Proteomes" id="UP000017973"/>
    </source>
</evidence>
<name>V6MJV8_9BACL</name>
<dbReference type="Proteomes" id="UP000017973">
    <property type="component" value="Unassembled WGS sequence"/>
</dbReference>
<reference evidence="1 2" key="1">
    <citation type="journal article" date="2014" name="Genome Announc.">
        <title>Draft Genome Sequence of Brevibacillus panacihumi Strain W25, a Halotolerant Hydrocarbon-Degrading Bacterium.</title>
        <authorList>
            <person name="Wang X."/>
            <person name="Jin D."/>
            <person name="Zhou L."/>
            <person name="Wu L."/>
            <person name="An W."/>
            <person name="Chen Y."/>
            <person name="Zhao L."/>
        </authorList>
    </citation>
    <scope>NUCLEOTIDE SEQUENCE [LARGE SCALE GENOMIC DNA]</scope>
    <source>
        <strain evidence="1 2">W25</strain>
    </source>
</reference>
<sequence>MVLKSLELFGELLMKKVRDESIEMSDKIIVGQVKG</sequence>
<accession>V6MJV8</accession>
<dbReference type="AlphaFoldDB" id="V6MJV8"/>
<organism evidence="1 2">
    <name type="scientific">Brevibacillus panacihumi W25</name>
    <dbReference type="NCBI Taxonomy" id="1408254"/>
    <lineage>
        <taxon>Bacteria</taxon>
        <taxon>Bacillati</taxon>
        <taxon>Bacillota</taxon>
        <taxon>Bacilli</taxon>
        <taxon>Bacillales</taxon>
        <taxon>Paenibacillaceae</taxon>
        <taxon>Brevibacillus</taxon>
    </lineage>
</organism>
<protein>
    <submittedName>
        <fullName evidence="1">Uncharacterized protein</fullName>
    </submittedName>
</protein>
<comment type="caution">
    <text evidence="1">The sequence shown here is derived from an EMBL/GenBank/DDBJ whole genome shotgun (WGS) entry which is preliminary data.</text>
</comment>
<dbReference type="HOGENOM" id="CLU_3363706_0_0_9"/>
<dbReference type="EMBL" id="AYJU01000003">
    <property type="protein sequence ID" value="EST55728.1"/>
    <property type="molecule type" value="Genomic_DNA"/>
</dbReference>
<evidence type="ECO:0000313" key="1">
    <source>
        <dbReference type="EMBL" id="EST55728.1"/>
    </source>
</evidence>